<organism evidence="4 5">
    <name type="scientific">Stylosanthes scabra</name>
    <dbReference type="NCBI Taxonomy" id="79078"/>
    <lineage>
        <taxon>Eukaryota</taxon>
        <taxon>Viridiplantae</taxon>
        <taxon>Streptophyta</taxon>
        <taxon>Embryophyta</taxon>
        <taxon>Tracheophyta</taxon>
        <taxon>Spermatophyta</taxon>
        <taxon>Magnoliopsida</taxon>
        <taxon>eudicotyledons</taxon>
        <taxon>Gunneridae</taxon>
        <taxon>Pentapetalae</taxon>
        <taxon>rosids</taxon>
        <taxon>fabids</taxon>
        <taxon>Fabales</taxon>
        <taxon>Fabaceae</taxon>
        <taxon>Papilionoideae</taxon>
        <taxon>50 kb inversion clade</taxon>
        <taxon>dalbergioids sensu lato</taxon>
        <taxon>Dalbergieae</taxon>
        <taxon>Pterocarpus clade</taxon>
        <taxon>Stylosanthes</taxon>
    </lineage>
</organism>
<dbReference type="SMART" id="SM00262">
    <property type="entry name" value="GEL"/>
    <property type="match status" value="5"/>
</dbReference>
<dbReference type="InterPro" id="IPR003128">
    <property type="entry name" value="Villin_headpiece"/>
</dbReference>
<feature type="region of interest" description="Disordered" evidence="2">
    <location>
        <begin position="724"/>
        <end position="743"/>
    </location>
</feature>
<dbReference type="PANTHER" id="PTHR11977:SF138">
    <property type="entry name" value="VILLIN-4"/>
    <property type="match status" value="1"/>
</dbReference>
<dbReference type="CDD" id="cd11290">
    <property type="entry name" value="gelsolin_S1_like"/>
    <property type="match status" value="1"/>
</dbReference>
<keyword evidence="5" id="KW-1185">Reference proteome</keyword>
<dbReference type="CDD" id="cd11291">
    <property type="entry name" value="gelsolin_S6_like"/>
    <property type="match status" value="1"/>
</dbReference>
<dbReference type="InterPro" id="IPR036886">
    <property type="entry name" value="Villin_headpiece_dom_sf"/>
</dbReference>
<keyword evidence="1" id="KW-0117">Actin capping</keyword>
<dbReference type="PANTHER" id="PTHR11977">
    <property type="entry name" value="VILLIN"/>
    <property type="match status" value="1"/>
</dbReference>
<feature type="compositionally biased region" description="Acidic residues" evidence="2">
    <location>
        <begin position="819"/>
        <end position="834"/>
    </location>
</feature>
<dbReference type="CDD" id="cd11293">
    <property type="entry name" value="gelsolin_S4_like"/>
    <property type="match status" value="1"/>
</dbReference>
<accession>A0ABU6X199</accession>
<dbReference type="InterPro" id="IPR029006">
    <property type="entry name" value="ADF-H/Gelsolin-like_dom_sf"/>
</dbReference>
<proteinExistence type="predicted"/>
<sequence>MAVSMKDLDPAFKGAGQKDTSSLSSFSLTIDSGLEIWRIENFNPVPIPESSYGKFFTGDSYVVLKTTASKSGALRHDIHFWLGKDTSQDEAGTAAIKTVELDATLGGRAVQYREVQGHETEKFLSYFKPCIIPQQGGIASGFHHAEAEEHKTRLFECKGKHVVAFARSSLNHDDVFILDTESKIFQFNGSTSSIQERAKALEVVQYIKDTYHDGKCDIAALEDGKLMADAESGEFWALFGGFAPLPRKGASDDAKHGSYPAKLLWSKFDSWPETTNVQNSEDGRGKVAALLKRQGLDVKGLLKAEPVKEEPKPHIDCTGHLQVWRVNGQEKVSQPDSHLTKFYSGDCYIFQYTYTGDDREECLIGVWIGNNSVEVKVLKYFPLGERTTALSMGCKMVESMKFIPSMARIYEGSEPIQFHAIMQTFIVFKGGISDGYKNHVTEKGIPDETYKEDGVALFRIQGSDPENMQAIQVEPVASSLNSSHCYILHNENTLFSWSGSLTTPEDHELVERMLDFIKPELPSKSHKEGVESELFWELLGGKTEFPSQKIARDTEHDAHLFSCQSSKGGDLKVKEIYNFSQDDLMTEDIFILDCHSEIFVWVGQGIDPKSRMQSLAIGEKFIENDFLLEKLSRTTPLFIVMEGSEPPFFTCFFKWEAAKSAMLGNSFQRKLTIVRNGGTPPVVKPKRRPSLQGGDKCQRSSRSMSVSPTPERVRVRGRSPAFNALASNFEKPKDRNLSTPPPIVRKIYPKSGTSEINTLSLGLGTKSTAIARLTSSFDMPSAREKLIPRSLRLNFNATKSNPERSDSEGSMSSRMESLTIEEDAKEGEADDDEGLPVYPYDQVNTASTDPVTDIDVTKREAYLSPAEFKEKLGMAKNEFYKLPKWKQNKLKVAVQLF</sequence>
<dbReference type="CDD" id="cd11288">
    <property type="entry name" value="gelsolin_S5_like"/>
    <property type="match status" value="1"/>
</dbReference>
<dbReference type="Pfam" id="PF02209">
    <property type="entry name" value="VHP"/>
    <property type="match status" value="1"/>
</dbReference>
<feature type="region of interest" description="Disordered" evidence="2">
    <location>
        <begin position="678"/>
        <end position="714"/>
    </location>
</feature>
<dbReference type="Gene3D" id="3.40.20.10">
    <property type="entry name" value="Severin"/>
    <property type="match status" value="5"/>
</dbReference>
<dbReference type="EMBL" id="JASCZI010211451">
    <property type="protein sequence ID" value="MED6191526.1"/>
    <property type="molecule type" value="Genomic_DNA"/>
</dbReference>
<dbReference type="SUPFAM" id="SSF47050">
    <property type="entry name" value="VHP, Villin headpiece domain"/>
    <property type="match status" value="1"/>
</dbReference>
<dbReference type="PROSITE" id="PS51089">
    <property type="entry name" value="HP"/>
    <property type="match status" value="1"/>
</dbReference>
<dbReference type="PRINTS" id="PR00597">
    <property type="entry name" value="GELSOLIN"/>
</dbReference>
<protein>
    <submittedName>
        <fullName evidence="4">Caps the barbed end of actin filaments and is able to sever them in a calcium-dependent manner</fullName>
    </submittedName>
</protein>
<name>A0ABU6X199_9FABA</name>
<dbReference type="CDD" id="cd11289">
    <property type="entry name" value="gelsolin_S2_like"/>
    <property type="match status" value="1"/>
</dbReference>
<feature type="domain" description="HP" evidence="3">
    <location>
        <begin position="832"/>
        <end position="897"/>
    </location>
</feature>
<dbReference type="Gene3D" id="1.10.950.10">
    <property type="entry name" value="Villin headpiece domain"/>
    <property type="match status" value="1"/>
</dbReference>
<evidence type="ECO:0000259" key="3">
    <source>
        <dbReference type="PROSITE" id="PS51089"/>
    </source>
</evidence>
<gene>
    <name evidence="4" type="primary">VLN4_1</name>
    <name evidence="4" type="ORF">PIB30_001259</name>
</gene>
<evidence type="ECO:0000313" key="4">
    <source>
        <dbReference type="EMBL" id="MED6191526.1"/>
    </source>
</evidence>
<evidence type="ECO:0000256" key="2">
    <source>
        <dbReference type="SAM" id="MobiDB-lite"/>
    </source>
</evidence>
<dbReference type="InterPro" id="IPR007122">
    <property type="entry name" value="Villin/Gelsolin"/>
</dbReference>
<dbReference type="SMART" id="SM00153">
    <property type="entry name" value="VHP"/>
    <property type="match status" value="1"/>
</dbReference>
<feature type="region of interest" description="Disordered" evidence="2">
    <location>
        <begin position="793"/>
        <end position="848"/>
    </location>
</feature>
<comment type="caution">
    <text evidence="4">The sequence shown here is derived from an EMBL/GenBank/DDBJ whole genome shotgun (WGS) entry which is preliminary data.</text>
</comment>
<dbReference type="InterPro" id="IPR007123">
    <property type="entry name" value="Gelsolin-like_dom"/>
</dbReference>
<evidence type="ECO:0000313" key="5">
    <source>
        <dbReference type="Proteomes" id="UP001341840"/>
    </source>
</evidence>
<dbReference type="Proteomes" id="UP001341840">
    <property type="component" value="Unassembled WGS sequence"/>
</dbReference>
<reference evidence="4 5" key="1">
    <citation type="journal article" date="2023" name="Plants (Basel)">
        <title>Bridging the Gap: Combining Genomics and Transcriptomics Approaches to Understand Stylosanthes scabra, an Orphan Legume from the Brazilian Caatinga.</title>
        <authorList>
            <person name="Ferreira-Neto J.R.C."/>
            <person name="da Silva M.D."/>
            <person name="Binneck E."/>
            <person name="de Melo N.F."/>
            <person name="da Silva R.H."/>
            <person name="de Melo A.L.T.M."/>
            <person name="Pandolfi V."/>
            <person name="Bustamante F.O."/>
            <person name="Brasileiro-Vidal A.C."/>
            <person name="Benko-Iseppon A.M."/>
        </authorList>
    </citation>
    <scope>NUCLEOTIDE SEQUENCE [LARGE SCALE GENOMIC DNA]</scope>
    <source>
        <tissue evidence="4">Leaves</tissue>
    </source>
</reference>
<evidence type="ECO:0000256" key="1">
    <source>
        <dbReference type="ARBA" id="ARBA00022467"/>
    </source>
</evidence>
<dbReference type="SUPFAM" id="SSF55753">
    <property type="entry name" value="Actin depolymerizing proteins"/>
    <property type="match status" value="5"/>
</dbReference>
<dbReference type="Pfam" id="PF00626">
    <property type="entry name" value="Gelsolin"/>
    <property type="match status" value="3"/>
</dbReference>